<dbReference type="PANTHER" id="PTHR10039">
    <property type="entry name" value="AMELOGENIN"/>
    <property type="match status" value="1"/>
</dbReference>
<evidence type="ECO:0000259" key="3">
    <source>
        <dbReference type="Pfam" id="PF24883"/>
    </source>
</evidence>
<comment type="caution">
    <text evidence="4">The sequence shown here is derived from an EMBL/GenBank/DDBJ whole genome shotgun (WGS) entry which is preliminary data.</text>
</comment>
<feature type="domain" description="Nephrocystin 3-like N-terminal" evidence="3">
    <location>
        <begin position="79"/>
        <end position="240"/>
    </location>
</feature>
<dbReference type="Gene3D" id="3.40.50.300">
    <property type="entry name" value="P-loop containing nucleotide triphosphate hydrolases"/>
    <property type="match status" value="1"/>
</dbReference>
<protein>
    <recommendedName>
        <fullName evidence="3">Nephrocystin 3-like N-terminal domain-containing protein</fullName>
    </recommendedName>
</protein>
<dbReference type="EMBL" id="JAACJL010000031">
    <property type="protein sequence ID" value="KAF4616916.1"/>
    <property type="molecule type" value="Genomic_DNA"/>
</dbReference>
<name>A0A8H4VN90_9AGAR</name>
<feature type="region of interest" description="Disordered" evidence="2">
    <location>
        <begin position="682"/>
        <end position="701"/>
    </location>
</feature>
<dbReference type="SUPFAM" id="SSF52540">
    <property type="entry name" value="P-loop containing nucleoside triphosphate hydrolases"/>
    <property type="match status" value="1"/>
</dbReference>
<accession>A0A8H4VN90</accession>
<gene>
    <name evidence="4" type="ORF">D9613_008390</name>
</gene>
<evidence type="ECO:0000256" key="2">
    <source>
        <dbReference type="SAM" id="MobiDB-lite"/>
    </source>
</evidence>
<organism evidence="4 5">
    <name type="scientific">Agrocybe pediades</name>
    <dbReference type="NCBI Taxonomy" id="84607"/>
    <lineage>
        <taxon>Eukaryota</taxon>
        <taxon>Fungi</taxon>
        <taxon>Dikarya</taxon>
        <taxon>Basidiomycota</taxon>
        <taxon>Agaricomycotina</taxon>
        <taxon>Agaricomycetes</taxon>
        <taxon>Agaricomycetidae</taxon>
        <taxon>Agaricales</taxon>
        <taxon>Agaricineae</taxon>
        <taxon>Strophariaceae</taxon>
        <taxon>Agrocybe</taxon>
    </lineage>
</organism>
<sequence>MGDSKSSMMQLSNSIISGGTFIQHNYDQRQYHVHTNAKDPYEKLVETVSSAAFHNSGERYDPPKCHPNTRVAVIQKIIDWIDGSDVDLHNALIMWLSGAAGAGKSAIAQSLAERCFSEGKLLASFFFGRLDPTRNHSRSLVTTIAYQLCSRFPVIRQIVVATIEKDPLIFSRSLLAQFTALVLNPLVQMASTPQNILPRLIIIDGLDECLDIKAQQDIIDAIYKVTQVSDYPILFLVCSRPENQISSAFNTRKMKDVLTRLFLDDNYVAREDIERYLRDHFTEIKSSHTFRRLIPATWPTSETIDTLVRKSSGQFIYATTVVRYVQSARHMPHHRLDALLHLRPSFKDLPFAELDSVYKHIFSTVKDMDTVLEVLALVVVHVGQSAFPVNEMEKFLDLESGYIHVAFFDLGSLVEFREETGLYHNEIPRYLIRFLHASFVDFLLDPKRSGELSFDLPIKHTQQVVRVLKRLTDATRNGQWSNNTSIMSCFTFLHFDQYDIVFSTENKDSIGTYSLPSTFNFLLSQQGPDLAQIGVYITEFLRPLFRLMQISDDEEIRELHRLKMQDFSRFILDQLETHFSDDFEFNFQFFLAHMHPIGYAKLPSDFWSITFQRQTSDLRMNVLEGVILTRFPVYDASDYLAPRKSSWTTIPGPVRKQIYARAALYCFEYLCSCQGDNSTSVSHSNAFRHRKNRRRRQNQKGSSPWIILTLPSVSNKRLIRSQYVSNHPTYKYSNLKYYYLHGFHAHKEKTWSARYPQLLAYLNYFLPHSSRHEMLIQACRQSVFPRRSLDFPSDMRRLRRKMADYLRRV</sequence>
<evidence type="ECO:0000313" key="5">
    <source>
        <dbReference type="Proteomes" id="UP000521872"/>
    </source>
</evidence>
<feature type="compositionally biased region" description="Basic residues" evidence="2">
    <location>
        <begin position="686"/>
        <end position="698"/>
    </location>
</feature>
<dbReference type="Pfam" id="PF24883">
    <property type="entry name" value="NPHP3_N"/>
    <property type="match status" value="1"/>
</dbReference>
<dbReference type="Proteomes" id="UP000521872">
    <property type="component" value="Unassembled WGS sequence"/>
</dbReference>
<reference evidence="4 5" key="1">
    <citation type="submission" date="2019-12" db="EMBL/GenBank/DDBJ databases">
        <authorList>
            <person name="Floudas D."/>
            <person name="Bentzer J."/>
            <person name="Ahren D."/>
            <person name="Johansson T."/>
            <person name="Persson P."/>
            <person name="Tunlid A."/>
        </authorList>
    </citation>
    <scope>NUCLEOTIDE SEQUENCE [LARGE SCALE GENOMIC DNA]</scope>
    <source>
        <strain evidence="4 5">CBS 102.39</strain>
    </source>
</reference>
<evidence type="ECO:0000313" key="4">
    <source>
        <dbReference type="EMBL" id="KAF4616916.1"/>
    </source>
</evidence>
<dbReference type="AlphaFoldDB" id="A0A8H4VN90"/>
<evidence type="ECO:0000256" key="1">
    <source>
        <dbReference type="ARBA" id="ARBA00022737"/>
    </source>
</evidence>
<proteinExistence type="predicted"/>
<dbReference type="InterPro" id="IPR056884">
    <property type="entry name" value="NPHP3-like_N"/>
</dbReference>
<dbReference type="PANTHER" id="PTHR10039:SF14">
    <property type="entry name" value="NACHT DOMAIN-CONTAINING PROTEIN"/>
    <property type="match status" value="1"/>
</dbReference>
<keyword evidence="1" id="KW-0677">Repeat</keyword>
<dbReference type="InterPro" id="IPR027417">
    <property type="entry name" value="P-loop_NTPase"/>
</dbReference>
<keyword evidence="5" id="KW-1185">Reference proteome</keyword>